<keyword evidence="6" id="KW-0378">Hydrolase</keyword>
<reference evidence="9 10" key="1">
    <citation type="journal article" date="2024" name="bioRxiv">
        <title>A reference genome for Trichogramma kaykai: A tiny desert-dwelling parasitoid wasp with competing sex-ratio distorters.</title>
        <authorList>
            <person name="Culotta J."/>
            <person name="Lindsey A.R."/>
        </authorList>
    </citation>
    <scope>NUCLEOTIDE SEQUENCE [LARGE SCALE GENOMIC DNA]</scope>
    <source>
        <strain evidence="9 10">KSX58</strain>
    </source>
</reference>
<keyword evidence="5" id="KW-0255">Endonuclease</keyword>
<accession>A0ABD2W3B8</accession>
<dbReference type="EC" id="2.7.7.49" evidence="1"/>
<dbReference type="GO" id="GO:0016787">
    <property type="term" value="F:hydrolase activity"/>
    <property type="evidence" value="ECO:0007669"/>
    <property type="project" value="UniProtKB-KW"/>
</dbReference>
<evidence type="ECO:0000256" key="4">
    <source>
        <dbReference type="ARBA" id="ARBA00022722"/>
    </source>
</evidence>
<dbReference type="InterPro" id="IPR041373">
    <property type="entry name" value="RT_RNaseH"/>
</dbReference>
<sequence>MEDNSDDIIDCNIGGVKLSFCIVVWDSVTESKDVLKPYATAQPLEILVKFVSTIGLSERASEIITTFYVVKHGDISILGKVSAKQLGVLKLGMSVFAVNKVTPFTKIKNVLVKLSIDPYVKPVQQPVRRVPVAVEKQVEAKLNEALQKDIIEVVTGPSAWISPIVIVFKPTGDIRICIDMRKADEAILRKNYPILTFDSFMTKLKEAKYFYCLDLKEAYHQMELHPESRPITTFITHEGLFSTEIDALRQLTKADVKFVWTQEHQNNFMKLKGCSANLPSLSYFDVSKRTRLVAHASPVALGAVLLQFDKEGNPEVISYANKSLSEVERRYSQTEKESLTLVWAVERFYFYLAGLEFELETDHKPLEAIFKPSSKPPACIERWLLRLQALRFKVIYKQGKLNIPDPFSRLCKIQNEPSFDTENEYHILRIIEQNVPQALKFSHIITESKKDEEVIDAINKISNNSWLTNDKNIFFPYRFESTYLGFVLLRGNRLIIPPSLTQQVLDLAHEGHPGETVMKRRLRSKVWWPSIDRQAENTTSVVIIKNLVEIFSRFGYPKKVRADNGPQLASSEFKHFCSINNIELIQTPPYWPQANGEVENMNRSILKRLQIAHLNGADYKAEIQKFLLMYNVTRHGTTEKSPSELLFGRNLRDKIPSISDLAVEDNDKEAKDFDIVQKQKGKEKSLVIFEKQTFLKLAEQNNFGNDFLKSIFNNNSKYICNTCIKHIHKGKIPKVAETENLKFPTIPDYVTNLSPIEERMVSPHIPFMQIKALQPYAINSQLSLQGSVVNIVTDVNEMISVLPRQFDELSVVQIKLKRHIEHQMNYIYETIKPSNVCKALTFLKDAPLYKENKIEINTDFFTHYEENNENMNFIVDEQDLQKTPNNSEENIIKQINEFTRHDNEVIDTYELNDEVLLIDNNEFSNDTQNSIVIAPGQNKQPVRWHKLKNYDELCFPKIFGGYPVDKHNILTYSERVLFEIRRKDRRSCIPTRLLFMAKKKLEKSVYSNMNICLRKLYKNENLKAENVLNTKTLHDIYRLDVEYEFLKQVRSSPSYWQEKKHLFSMIKQLGFPTLFITSSASETKNFDLLQILYNL</sequence>
<evidence type="ECO:0000313" key="9">
    <source>
        <dbReference type="EMBL" id="KAL3387015.1"/>
    </source>
</evidence>
<evidence type="ECO:0000256" key="2">
    <source>
        <dbReference type="ARBA" id="ARBA00022679"/>
    </source>
</evidence>
<keyword evidence="2" id="KW-0808">Transferase</keyword>
<dbReference type="InterPro" id="IPR041588">
    <property type="entry name" value="Integrase_H2C2"/>
</dbReference>
<dbReference type="Gene3D" id="3.30.70.270">
    <property type="match status" value="1"/>
</dbReference>
<dbReference type="SUPFAM" id="SSF53098">
    <property type="entry name" value="Ribonuclease H-like"/>
    <property type="match status" value="1"/>
</dbReference>
<dbReference type="GO" id="GO:0042575">
    <property type="term" value="C:DNA polymerase complex"/>
    <property type="evidence" value="ECO:0007669"/>
    <property type="project" value="UniProtKB-ARBA"/>
</dbReference>
<keyword evidence="7" id="KW-0695">RNA-directed DNA polymerase</keyword>
<evidence type="ECO:0000256" key="5">
    <source>
        <dbReference type="ARBA" id="ARBA00022759"/>
    </source>
</evidence>
<keyword evidence="4" id="KW-0540">Nuclease</keyword>
<evidence type="ECO:0000313" key="10">
    <source>
        <dbReference type="Proteomes" id="UP001627154"/>
    </source>
</evidence>
<dbReference type="AlphaFoldDB" id="A0ABD2W3B8"/>
<dbReference type="InterPro" id="IPR001584">
    <property type="entry name" value="Integrase_cat-core"/>
</dbReference>
<dbReference type="CDD" id="cd01647">
    <property type="entry name" value="RT_LTR"/>
    <property type="match status" value="1"/>
</dbReference>
<dbReference type="Proteomes" id="UP001627154">
    <property type="component" value="Unassembled WGS sequence"/>
</dbReference>
<dbReference type="GO" id="GO:0004519">
    <property type="term" value="F:endonuclease activity"/>
    <property type="evidence" value="ECO:0007669"/>
    <property type="project" value="UniProtKB-KW"/>
</dbReference>
<dbReference type="PANTHER" id="PTHR37984:SF11">
    <property type="entry name" value="INTEGRASE CATALYTIC DOMAIN-CONTAINING PROTEIN"/>
    <property type="match status" value="1"/>
</dbReference>
<dbReference type="InterPro" id="IPR046700">
    <property type="entry name" value="DUF6570"/>
</dbReference>
<dbReference type="Pfam" id="PF20209">
    <property type="entry name" value="DUF6570"/>
    <property type="match status" value="1"/>
</dbReference>
<comment type="caution">
    <text evidence="9">The sequence shown here is derived from an EMBL/GenBank/DDBJ whole genome shotgun (WGS) entry which is preliminary data.</text>
</comment>
<dbReference type="Pfam" id="PF17921">
    <property type="entry name" value="Integrase_H2C2"/>
    <property type="match status" value="1"/>
</dbReference>
<evidence type="ECO:0000256" key="1">
    <source>
        <dbReference type="ARBA" id="ARBA00012493"/>
    </source>
</evidence>
<dbReference type="Gene3D" id="3.30.420.10">
    <property type="entry name" value="Ribonuclease H-like superfamily/Ribonuclease H"/>
    <property type="match status" value="1"/>
</dbReference>
<keyword evidence="3" id="KW-0548">Nucleotidyltransferase</keyword>
<gene>
    <name evidence="9" type="ORF">TKK_017594</name>
</gene>
<dbReference type="EMBL" id="JBJJXI010000141">
    <property type="protein sequence ID" value="KAL3387015.1"/>
    <property type="molecule type" value="Genomic_DNA"/>
</dbReference>
<proteinExistence type="predicted"/>
<feature type="domain" description="Integrase catalytic" evidence="8">
    <location>
        <begin position="493"/>
        <end position="650"/>
    </location>
</feature>
<evidence type="ECO:0000256" key="3">
    <source>
        <dbReference type="ARBA" id="ARBA00022695"/>
    </source>
</evidence>
<name>A0ABD2W3B8_9HYME</name>
<dbReference type="PROSITE" id="PS50994">
    <property type="entry name" value="INTEGRASE"/>
    <property type="match status" value="1"/>
</dbReference>
<dbReference type="Pfam" id="PF17917">
    <property type="entry name" value="RT_RNaseH"/>
    <property type="match status" value="1"/>
</dbReference>
<organism evidence="9 10">
    <name type="scientific">Trichogramma kaykai</name>
    <dbReference type="NCBI Taxonomy" id="54128"/>
    <lineage>
        <taxon>Eukaryota</taxon>
        <taxon>Metazoa</taxon>
        <taxon>Ecdysozoa</taxon>
        <taxon>Arthropoda</taxon>
        <taxon>Hexapoda</taxon>
        <taxon>Insecta</taxon>
        <taxon>Pterygota</taxon>
        <taxon>Neoptera</taxon>
        <taxon>Endopterygota</taxon>
        <taxon>Hymenoptera</taxon>
        <taxon>Apocrita</taxon>
        <taxon>Proctotrupomorpha</taxon>
        <taxon>Chalcidoidea</taxon>
        <taxon>Trichogrammatidae</taxon>
        <taxon>Trichogramma</taxon>
    </lineage>
</organism>
<dbReference type="CDD" id="cd09274">
    <property type="entry name" value="RNase_HI_RT_Ty3"/>
    <property type="match status" value="1"/>
</dbReference>
<dbReference type="GO" id="GO:0003964">
    <property type="term" value="F:RNA-directed DNA polymerase activity"/>
    <property type="evidence" value="ECO:0007669"/>
    <property type="project" value="UniProtKB-KW"/>
</dbReference>
<dbReference type="InterPro" id="IPR012337">
    <property type="entry name" value="RNaseH-like_sf"/>
</dbReference>
<dbReference type="InterPro" id="IPR043128">
    <property type="entry name" value="Rev_trsase/Diguanyl_cyclase"/>
</dbReference>
<dbReference type="Gene3D" id="3.10.10.10">
    <property type="entry name" value="HIV Type 1 Reverse Transcriptase, subunit A, domain 1"/>
    <property type="match status" value="1"/>
</dbReference>
<keyword evidence="10" id="KW-1185">Reference proteome</keyword>
<evidence type="ECO:0000256" key="6">
    <source>
        <dbReference type="ARBA" id="ARBA00022801"/>
    </source>
</evidence>
<dbReference type="SUPFAM" id="SSF56672">
    <property type="entry name" value="DNA/RNA polymerases"/>
    <property type="match status" value="1"/>
</dbReference>
<dbReference type="PANTHER" id="PTHR37984">
    <property type="entry name" value="PROTEIN CBG26694"/>
    <property type="match status" value="1"/>
</dbReference>
<dbReference type="InterPro" id="IPR036397">
    <property type="entry name" value="RNaseH_sf"/>
</dbReference>
<evidence type="ECO:0000259" key="8">
    <source>
        <dbReference type="PROSITE" id="PS50994"/>
    </source>
</evidence>
<evidence type="ECO:0000256" key="7">
    <source>
        <dbReference type="ARBA" id="ARBA00022918"/>
    </source>
</evidence>
<dbReference type="InterPro" id="IPR050951">
    <property type="entry name" value="Retrovirus_Pol_polyprotein"/>
</dbReference>
<dbReference type="InterPro" id="IPR043502">
    <property type="entry name" value="DNA/RNA_pol_sf"/>
</dbReference>
<protein>
    <recommendedName>
        <fullName evidence="1">RNA-directed DNA polymerase</fullName>
        <ecNumber evidence="1">2.7.7.49</ecNumber>
    </recommendedName>
</protein>